<organism evidence="5 6">
    <name type="scientific">Halalkalibaculum roseum</name>
    <dbReference type="NCBI Taxonomy" id="2709311"/>
    <lineage>
        <taxon>Bacteria</taxon>
        <taxon>Pseudomonadati</taxon>
        <taxon>Balneolota</taxon>
        <taxon>Balneolia</taxon>
        <taxon>Balneolales</taxon>
        <taxon>Balneolaceae</taxon>
        <taxon>Halalkalibaculum</taxon>
    </lineage>
</organism>
<dbReference type="PANTHER" id="PTHR35936:SF32">
    <property type="entry name" value="MEMBRANE-BOUND LYTIC MUREIN TRANSGLYCOSYLASE F"/>
    <property type="match status" value="1"/>
</dbReference>
<dbReference type="SMART" id="SM00062">
    <property type="entry name" value="PBPb"/>
    <property type="match status" value="1"/>
</dbReference>
<reference evidence="5 6" key="1">
    <citation type="submission" date="2020-02" db="EMBL/GenBank/DDBJ databases">
        <title>Balneolaceae bacterium YR4-1, complete genome.</title>
        <authorList>
            <person name="Li Y."/>
            <person name="Wu S."/>
        </authorList>
    </citation>
    <scope>NUCLEOTIDE SEQUENCE [LARGE SCALE GENOMIC DNA]</scope>
    <source>
        <strain evidence="5 6">YR4-1</strain>
    </source>
</reference>
<keyword evidence="2" id="KW-0732">Signal</keyword>
<dbReference type="InterPro" id="IPR008258">
    <property type="entry name" value="Transglycosylase_SLT_dom_1"/>
</dbReference>
<keyword evidence="3" id="KW-0472">Membrane</keyword>
<comment type="caution">
    <text evidence="5">The sequence shown here is derived from an EMBL/GenBank/DDBJ whole genome shotgun (WGS) entry which is preliminary data.</text>
</comment>
<evidence type="ECO:0000256" key="1">
    <source>
        <dbReference type="ARBA" id="ARBA00004339"/>
    </source>
</evidence>
<dbReference type="AlphaFoldDB" id="A0A6M1SZG1"/>
<dbReference type="Gene3D" id="3.40.190.10">
    <property type="entry name" value="Periplasmic binding protein-like II"/>
    <property type="match status" value="2"/>
</dbReference>
<dbReference type="InterPro" id="IPR001638">
    <property type="entry name" value="Solute-binding_3/MltF_N"/>
</dbReference>
<dbReference type="SUPFAM" id="SSF53955">
    <property type="entry name" value="Lysozyme-like"/>
    <property type="match status" value="1"/>
</dbReference>
<keyword evidence="6" id="KW-1185">Reference proteome</keyword>
<dbReference type="Pfam" id="PF01464">
    <property type="entry name" value="SLT"/>
    <property type="match status" value="1"/>
</dbReference>
<keyword evidence="3" id="KW-0998">Cell outer membrane</keyword>
<proteinExistence type="predicted"/>
<dbReference type="PANTHER" id="PTHR35936">
    <property type="entry name" value="MEMBRANE-BOUND LYTIC MUREIN TRANSGLYCOSYLASE F"/>
    <property type="match status" value="1"/>
</dbReference>
<evidence type="ECO:0000259" key="4">
    <source>
        <dbReference type="SMART" id="SM00062"/>
    </source>
</evidence>
<evidence type="ECO:0000313" key="5">
    <source>
        <dbReference type="EMBL" id="NGP75255.1"/>
    </source>
</evidence>
<dbReference type="CDD" id="cd01009">
    <property type="entry name" value="PBP2_YfhD_N"/>
    <property type="match status" value="1"/>
</dbReference>
<feature type="domain" description="Solute-binding protein family 3/N-terminal" evidence="4">
    <location>
        <begin position="64"/>
        <end position="301"/>
    </location>
</feature>
<dbReference type="RefSeq" id="WP_165138402.1">
    <property type="nucleotide sequence ID" value="NZ_JAALLT010000001.1"/>
</dbReference>
<dbReference type="SUPFAM" id="SSF53850">
    <property type="entry name" value="Periplasmic binding protein-like II"/>
    <property type="match status" value="1"/>
</dbReference>
<dbReference type="Gene3D" id="1.10.530.10">
    <property type="match status" value="1"/>
</dbReference>
<sequence length="507" mass="58273">MYEKFNNYRYPAFLGILMIVFSLSACINKGDVDRFVDEINDKGLDVSVKEPVDRNFADIKNSGTLRMITRYSSNTYFLHQGIEWGFEYELVNEFAKENDLALDILVVGPDENPYDMLNSGEGDIIAANYTITPERDKYVDFTRAYNIVDQLLIYSESIEDPPKTLEEHAQREIPITVRRNSSYYYRLRELQKKIDGLKINMVANDKDTESLLFDVSNGDIEATVADDNIYQASSKYMSGLVQGPTVSESDTIAWAIRDNAPELKTQLNRFLYKHFRFGGDDGTVKRSTFLNILRKRYFEEGPQIAEYYNPETKIERSGVISPYDDMIRSLSDSAGVDWLMITSMVAQETKFNPESESWAGAIGLMQVMPRFSEVENKKMLYDEETNLREGIRIITEHLKHYSYMDSTNQWAFALATYNAGPGHVADARRLAIDQNKNPNEWENASDALLKLMQRKYYKDARYGFCRGIETVRYVKEVLNRHRTYESILAASDSGKQKKLPGVIGIFN</sequence>
<gene>
    <name evidence="5" type="ORF">G3570_01310</name>
</gene>
<evidence type="ECO:0000313" key="6">
    <source>
        <dbReference type="Proteomes" id="UP000473278"/>
    </source>
</evidence>
<dbReference type="EMBL" id="JAALLT010000001">
    <property type="protein sequence ID" value="NGP75255.1"/>
    <property type="molecule type" value="Genomic_DNA"/>
</dbReference>
<dbReference type="PROSITE" id="PS51257">
    <property type="entry name" value="PROKAR_LIPOPROTEIN"/>
    <property type="match status" value="1"/>
</dbReference>
<dbReference type="GO" id="GO:0009279">
    <property type="term" value="C:cell outer membrane"/>
    <property type="evidence" value="ECO:0007669"/>
    <property type="project" value="UniProtKB-SubCell"/>
</dbReference>
<accession>A0A6M1SZG1</accession>
<name>A0A6M1SZG1_9BACT</name>
<comment type="subcellular location">
    <subcellularLocation>
        <location evidence="1">Cell outer membrane</location>
        <topology evidence="1">Peripheral membrane protein</topology>
    </subcellularLocation>
</comment>
<evidence type="ECO:0000256" key="2">
    <source>
        <dbReference type="ARBA" id="ARBA00022729"/>
    </source>
</evidence>
<dbReference type="Pfam" id="PF00497">
    <property type="entry name" value="SBP_bac_3"/>
    <property type="match status" value="1"/>
</dbReference>
<dbReference type="InterPro" id="IPR023346">
    <property type="entry name" value="Lysozyme-like_dom_sf"/>
</dbReference>
<protein>
    <submittedName>
        <fullName evidence="5">Transporter substrate-binding domain-containing protein</fullName>
    </submittedName>
</protein>
<evidence type="ECO:0000256" key="3">
    <source>
        <dbReference type="ARBA" id="ARBA00023237"/>
    </source>
</evidence>
<dbReference type="Proteomes" id="UP000473278">
    <property type="component" value="Unassembled WGS sequence"/>
</dbReference>